<accession>A0A6A3GNY7</accession>
<protein>
    <submittedName>
        <fullName evidence="2">Uncharacterized protein</fullName>
    </submittedName>
</protein>
<gene>
    <name evidence="2" type="ORF">PR001_g31097</name>
</gene>
<dbReference type="EMBL" id="QXFV01007660">
    <property type="protein sequence ID" value="KAE8958307.1"/>
    <property type="molecule type" value="Genomic_DNA"/>
</dbReference>
<name>A0A6A3GNY7_9STRA</name>
<reference evidence="2 3" key="1">
    <citation type="submission" date="2018-09" db="EMBL/GenBank/DDBJ databases">
        <title>Genomic investigation of the strawberry pathogen Phytophthora fragariae indicates pathogenicity is determined by transcriptional variation in three key races.</title>
        <authorList>
            <person name="Adams T.M."/>
            <person name="Armitage A.D."/>
            <person name="Sobczyk M.K."/>
            <person name="Bates H.J."/>
            <person name="Dunwell J.M."/>
            <person name="Nellist C.F."/>
            <person name="Harrison R.J."/>
        </authorList>
    </citation>
    <scope>NUCLEOTIDE SEQUENCE [LARGE SCALE GENOMIC DNA]</scope>
    <source>
        <strain evidence="2 3">SCRP249</strain>
    </source>
</reference>
<dbReference type="AlphaFoldDB" id="A0A6A3GNY7"/>
<feature type="compositionally biased region" description="Low complexity" evidence="1">
    <location>
        <begin position="68"/>
        <end position="95"/>
    </location>
</feature>
<evidence type="ECO:0000313" key="3">
    <source>
        <dbReference type="Proteomes" id="UP000429607"/>
    </source>
</evidence>
<sequence length="233" mass="23817">MPHAIAQAQGAIRAVGAALGPARGSRQRRGSAAARWGLAWCSCGRRCSCGYGGWYPAGSVSPSEDASTEVLSSPVVTPSPSAGVPSSPTSVPASAHGASDEPQAASAVGAPAVPEPMIAIPEIASGRAGQAPPTPVRPSVGGAVLDLAAPQSQSSPRQRCQSPASPPNSPHDPSRFFRTNSRYAVPPVEPVPSAQESASAYALEGVIQDASDSAVRRLEAYNERYFTNLAHLM</sequence>
<proteinExistence type="predicted"/>
<feature type="compositionally biased region" description="Low complexity" evidence="1">
    <location>
        <begin position="149"/>
        <end position="163"/>
    </location>
</feature>
<feature type="region of interest" description="Disordered" evidence="1">
    <location>
        <begin position="149"/>
        <end position="176"/>
    </location>
</feature>
<evidence type="ECO:0000256" key="1">
    <source>
        <dbReference type="SAM" id="MobiDB-lite"/>
    </source>
</evidence>
<organism evidence="2 3">
    <name type="scientific">Phytophthora rubi</name>
    <dbReference type="NCBI Taxonomy" id="129364"/>
    <lineage>
        <taxon>Eukaryota</taxon>
        <taxon>Sar</taxon>
        <taxon>Stramenopiles</taxon>
        <taxon>Oomycota</taxon>
        <taxon>Peronosporomycetes</taxon>
        <taxon>Peronosporales</taxon>
        <taxon>Peronosporaceae</taxon>
        <taxon>Phytophthora</taxon>
    </lineage>
</organism>
<evidence type="ECO:0000313" key="2">
    <source>
        <dbReference type="EMBL" id="KAE8958307.1"/>
    </source>
</evidence>
<dbReference type="Proteomes" id="UP000429607">
    <property type="component" value="Unassembled WGS sequence"/>
</dbReference>
<comment type="caution">
    <text evidence="2">The sequence shown here is derived from an EMBL/GenBank/DDBJ whole genome shotgun (WGS) entry which is preliminary data.</text>
</comment>
<feature type="non-terminal residue" evidence="2">
    <location>
        <position position="233"/>
    </location>
</feature>
<feature type="region of interest" description="Disordered" evidence="1">
    <location>
        <begin position="62"/>
        <end position="108"/>
    </location>
</feature>